<reference evidence="3" key="1">
    <citation type="submission" date="2014-11" db="EMBL/GenBank/DDBJ databases">
        <authorList>
            <person name="Hornung B.V."/>
        </authorList>
    </citation>
    <scope>NUCLEOTIDE SEQUENCE</scope>
    <source>
        <strain evidence="3">INE</strain>
    </source>
</reference>
<name>A0A8S0XWY7_9FIRM</name>
<dbReference type="KEGG" id="aacx:DEACI_2023"/>
<dbReference type="Proteomes" id="UP000836597">
    <property type="component" value="Chromosome"/>
</dbReference>
<proteinExistence type="predicted"/>
<keyword evidence="1" id="KW-0812">Transmembrane</keyword>
<sequence length="75" mass="8502">MWSFAVSNFSVSWIFFVVNGMFRYGYNHGLGKTVGHESNLVVVFRFCGAEYNGFKKIGGVRELMASAWQGIKDRV</sequence>
<organism evidence="2">
    <name type="scientific">Acididesulfobacillus acetoxydans</name>
    <dbReference type="NCBI Taxonomy" id="1561005"/>
    <lineage>
        <taxon>Bacteria</taxon>
        <taxon>Bacillati</taxon>
        <taxon>Bacillota</taxon>
        <taxon>Clostridia</taxon>
        <taxon>Eubacteriales</taxon>
        <taxon>Peptococcaceae</taxon>
        <taxon>Acididesulfobacillus</taxon>
    </lineage>
</organism>
<dbReference type="Proteomes" id="UP001071230">
    <property type="component" value="Unassembled WGS sequence"/>
</dbReference>
<dbReference type="EMBL" id="CDGJ01000011">
    <property type="protein sequence ID" value="CEJ06022.1"/>
    <property type="molecule type" value="Genomic_DNA"/>
</dbReference>
<protein>
    <submittedName>
        <fullName evidence="2">Uncharacterized protein</fullName>
    </submittedName>
</protein>
<accession>A0A8S0XWY7</accession>
<reference evidence="2" key="2">
    <citation type="submission" date="2020-01" db="EMBL/GenBank/DDBJ databases">
        <authorList>
            <person name="Hornung B."/>
        </authorList>
    </citation>
    <scope>NUCLEOTIDE SEQUENCE</scope>
    <source>
        <strain evidence="2">PacBioINE</strain>
    </source>
</reference>
<keyword evidence="1" id="KW-1133">Transmembrane helix</keyword>
<evidence type="ECO:0000313" key="3">
    <source>
        <dbReference type="EMBL" id="CEJ06022.1"/>
    </source>
</evidence>
<evidence type="ECO:0000313" key="4">
    <source>
        <dbReference type="Proteomes" id="UP001071230"/>
    </source>
</evidence>
<feature type="transmembrane region" description="Helical" evidence="1">
    <location>
        <begin position="6"/>
        <end position="26"/>
    </location>
</feature>
<dbReference type="EMBL" id="LR746496">
    <property type="protein sequence ID" value="CAA7601357.1"/>
    <property type="molecule type" value="Genomic_DNA"/>
</dbReference>
<dbReference type="AlphaFoldDB" id="A0A8S0XWY7"/>
<evidence type="ECO:0000313" key="2">
    <source>
        <dbReference type="EMBL" id="CAA7601357.1"/>
    </source>
</evidence>
<evidence type="ECO:0000256" key="1">
    <source>
        <dbReference type="SAM" id="Phobius"/>
    </source>
</evidence>
<keyword evidence="4" id="KW-1185">Reference proteome</keyword>
<gene>
    <name evidence="3" type="ORF">DEACI_0468</name>
    <name evidence="2" type="ORF">DEACI_2023</name>
</gene>
<keyword evidence="1" id="KW-0472">Membrane</keyword>